<dbReference type="Pfam" id="PF00271">
    <property type="entry name" value="Helicase_C"/>
    <property type="match status" value="1"/>
</dbReference>
<keyword evidence="3 12" id="KW-0963">Cytoplasm</keyword>
<evidence type="ECO:0000256" key="2">
    <source>
        <dbReference type="ARBA" id="ARBA00008533"/>
    </source>
</evidence>
<evidence type="ECO:0000256" key="12">
    <source>
        <dbReference type="HAMAP-Rule" id="MF_00204"/>
    </source>
</evidence>
<dbReference type="PROSITE" id="PS50151">
    <property type="entry name" value="UVR"/>
    <property type="match status" value="1"/>
</dbReference>
<dbReference type="InterPro" id="IPR001943">
    <property type="entry name" value="UVR_dom"/>
</dbReference>
<keyword evidence="7 12" id="KW-0067">ATP-binding</keyword>
<dbReference type="GO" id="GO:0009381">
    <property type="term" value="F:excinuclease ABC activity"/>
    <property type="evidence" value="ECO:0007669"/>
    <property type="project" value="UniProtKB-UniRule"/>
</dbReference>
<evidence type="ECO:0000259" key="15">
    <source>
        <dbReference type="PROSITE" id="PS50151"/>
    </source>
</evidence>
<dbReference type="Pfam" id="PF12344">
    <property type="entry name" value="UvrB"/>
    <property type="match status" value="1"/>
</dbReference>
<comment type="function">
    <text evidence="12">The UvrABC repair system catalyzes the recognition and processing of DNA lesions. A damage recognition complex composed of 2 UvrA and 2 UvrB subunits scans DNA for abnormalities. Upon binding of the UvrA(2)B(2) complex to a putative damaged site, the DNA wraps around one UvrB monomer. DNA wrap is dependent on ATP binding by UvrB and probably causes local melting of the DNA helix, facilitating insertion of UvrB beta-hairpin between the DNA strands. Then UvrB probes one DNA strand for the presence of a lesion. If a lesion is found the UvrA subunits dissociate and the UvrB-DNA preincision complex is formed. This complex is subsequently bound by UvrC and the second UvrB is released. If no lesion is found, the DNA wraps around the other UvrB subunit that will check the other stand for damage.</text>
</comment>
<feature type="domain" description="Helicase ATP-binding" evidence="16">
    <location>
        <begin position="26"/>
        <end position="151"/>
    </location>
</feature>
<dbReference type="Pfam" id="PF04851">
    <property type="entry name" value="ResIII"/>
    <property type="match status" value="1"/>
</dbReference>
<evidence type="ECO:0000256" key="3">
    <source>
        <dbReference type="ARBA" id="ARBA00022490"/>
    </source>
</evidence>
<dbReference type="NCBIfam" id="NF003673">
    <property type="entry name" value="PRK05298.1"/>
    <property type="match status" value="1"/>
</dbReference>
<evidence type="ECO:0000256" key="10">
    <source>
        <dbReference type="ARBA" id="ARBA00026033"/>
    </source>
</evidence>
<dbReference type="AlphaFoldDB" id="A0A5B8XUC7"/>
<keyword evidence="4 12" id="KW-0547">Nucleotide-binding</keyword>
<dbReference type="InterPro" id="IPR001650">
    <property type="entry name" value="Helicase_C-like"/>
</dbReference>
<evidence type="ECO:0000256" key="9">
    <source>
        <dbReference type="ARBA" id="ARBA00023204"/>
    </source>
</evidence>
<dbReference type="GO" id="GO:0016887">
    <property type="term" value="F:ATP hydrolysis activity"/>
    <property type="evidence" value="ECO:0007669"/>
    <property type="project" value="InterPro"/>
</dbReference>
<evidence type="ECO:0000256" key="7">
    <source>
        <dbReference type="ARBA" id="ARBA00022840"/>
    </source>
</evidence>
<dbReference type="SMART" id="SM00490">
    <property type="entry name" value="HELICc"/>
    <property type="match status" value="1"/>
</dbReference>
<accession>A0A5B8XUC7</accession>
<dbReference type="KEGG" id="bbae:FRD01_16975"/>
<keyword evidence="14" id="KW-0175">Coiled coil</keyword>
<keyword evidence="5 12" id="KW-0227">DNA damage</keyword>
<gene>
    <name evidence="12 18" type="primary">uvrB</name>
    <name evidence="18" type="ORF">FRD01_16975</name>
</gene>
<dbReference type="CDD" id="cd17916">
    <property type="entry name" value="DEXHc_UvrB"/>
    <property type="match status" value="1"/>
</dbReference>
<keyword evidence="6 12" id="KW-0228">DNA excision</keyword>
<dbReference type="InterPro" id="IPR024759">
    <property type="entry name" value="UvrB_YAD/RRR_dom"/>
</dbReference>
<evidence type="ECO:0000313" key="19">
    <source>
        <dbReference type="Proteomes" id="UP000321595"/>
    </source>
</evidence>
<comment type="subunit">
    <text evidence="10 12 13">Forms a heterotetramer with UvrA during the search for lesions. Interacts with UvrC in an incision complex.</text>
</comment>
<dbReference type="InterPro" id="IPR006935">
    <property type="entry name" value="Helicase/UvrB_N"/>
</dbReference>
<dbReference type="GO" id="GO:0003677">
    <property type="term" value="F:DNA binding"/>
    <property type="evidence" value="ECO:0007669"/>
    <property type="project" value="UniProtKB-UniRule"/>
</dbReference>
<dbReference type="Pfam" id="PF17757">
    <property type="entry name" value="UvrB_inter"/>
    <property type="match status" value="1"/>
</dbReference>
<evidence type="ECO:0000259" key="16">
    <source>
        <dbReference type="PROSITE" id="PS51192"/>
    </source>
</evidence>
<comment type="domain">
    <text evidence="12">The beta-hairpin motif is involved in DNA binding.</text>
</comment>
<feature type="domain" description="Helicase C-terminal" evidence="17">
    <location>
        <begin position="431"/>
        <end position="597"/>
    </location>
</feature>
<dbReference type="PROSITE" id="PS51192">
    <property type="entry name" value="HELICASE_ATP_BIND_1"/>
    <property type="match status" value="1"/>
</dbReference>
<feature type="binding site" evidence="12">
    <location>
        <begin position="39"/>
        <end position="46"/>
    </location>
    <ligand>
        <name>ATP</name>
        <dbReference type="ChEBI" id="CHEBI:30616"/>
    </ligand>
</feature>
<reference evidence="18 19" key="1">
    <citation type="submission" date="2019-08" db="EMBL/GenBank/DDBJ databases">
        <authorList>
            <person name="Liang Q."/>
        </authorList>
    </citation>
    <scope>NUCLEOTIDE SEQUENCE [LARGE SCALE GENOMIC DNA]</scope>
    <source>
        <strain evidence="18 19">V1718</strain>
    </source>
</reference>
<dbReference type="HAMAP" id="MF_00204">
    <property type="entry name" value="UvrB"/>
    <property type="match status" value="1"/>
</dbReference>
<dbReference type="InterPro" id="IPR041471">
    <property type="entry name" value="UvrB_inter"/>
</dbReference>
<evidence type="ECO:0000256" key="13">
    <source>
        <dbReference type="RuleBase" id="RU003587"/>
    </source>
</evidence>
<feature type="coiled-coil region" evidence="14">
    <location>
        <begin position="621"/>
        <end position="648"/>
    </location>
</feature>
<dbReference type="PANTHER" id="PTHR24029">
    <property type="entry name" value="UVRABC SYSTEM PROTEIN B"/>
    <property type="match status" value="1"/>
</dbReference>
<evidence type="ECO:0000256" key="6">
    <source>
        <dbReference type="ARBA" id="ARBA00022769"/>
    </source>
</evidence>
<evidence type="ECO:0000256" key="14">
    <source>
        <dbReference type="SAM" id="Coils"/>
    </source>
</evidence>
<protein>
    <recommendedName>
        <fullName evidence="11 12">UvrABC system protein B</fullName>
        <shortName evidence="12">Protein UvrB</shortName>
    </recommendedName>
    <alternativeName>
        <fullName evidence="12">Excinuclease ABC subunit B</fullName>
    </alternativeName>
</protein>
<sequence length="667" mass="76537">MKTPFRIEAPFSPAGDQPLAIEQLVEGLKGEEKHQTLLGATGTGKTYTIANLIQQYARPTLIMAPNKTLAAQLFNEFSEFFPHNAVEYFVSYYDYYQPEAYIPSSDTYIEKDSSINERIDWLRHRATSSLFGRDDVIIIASVSCIYGLGSSEAYYGMLIWLEEGMRIERNALLRKLVDIQYERNDRDFHRGTFRVRGDIVEIFPASENEVAIRVEMFGDEIEKIWLIDPLRGKRLEELSKIAIYPNSHYVITPDRKKIAIDSIRVELKETLETMISEGRLIEAQRLEQRTQHDLENLITQGTCNGVENYSRHFSGRAPGEAPPCLLDYFPKDFLMIIDESHVTVPQIGGMFRGDRARKDTLVNYGFRLPSARDNRPLKFDEWESKIHKVVFVSATPGDYELEKTQGVVVEQIIRPTGLLDPRIEIRPATEQVDDAYGEIVKRVEKNERVLVTTLTKSMSQDLTEYLMDLGIKTRYLHSDINTIERMNIIRDLRKGEFDVLVGINLLREGLDLPEVSLVTILDADKEGFLRSTRSLIQTIGRAARNINGTVILYADTITKSIQEAVEETNRRRQIQEEYNQKHGITPQTIRKRIYDLESHVDMPEEDDKPIDEVKAPEDATVVDMEKIVANLRQKMREAADQLQFEKAASIRDQIRRLEVQLAAREAG</sequence>
<evidence type="ECO:0000256" key="8">
    <source>
        <dbReference type="ARBA" id="ARBA00022881"/>
    </source>
</evidence>
<evidence type="ECO:0000256" key="4">
    <source>
        <dbReference type="ARBA" id="ARBA00022741"/>
    </source>
</evidence>
<dbReference type="Gene3D" id="3.40.50.300">
    <property type="entry name" value="P-loop containing nucleotide triphosphate hydrolases"/>
    <property type="match status" value="3"/>
</dbReference>
<dbReference type="GO" id="GO:0005524">
    <property type="term" value="F:ATP binding"/>
    <property type="evidence" value="ECO:0007669"/>
    <property type="project" value="UniProtKB-UniRule"/>
</dbReference>
<dbReference type="InterPro" id="IPR027417">
    <property type="entry name" value="P-loop_NTPase"/>
</dbReference>
<keyword evidence="12 13" id="KW-0742">SOS response</keyword>
<dbReference type="SUPFAM" id="SSF46600">
    <property type="entry name" value="C-terminal UvrC-binding domain of UvrB"/>
    <property type="match status" value="1"/>
</dbReference>
<dbReference type="EMBL" id="CP042467">
    <property type="protein sequence ID" value="QED28901.1"/>
    <property type="molecule type" value="Genomic_DNA"/>
</dbReference>
<dbReference type="InterPro" id="IPR036876">
    <property type="entry name" value="UVR_dom_sf"/>
</dbReference>
<dbReference type="GO" id="GO:0005737">
    <property type="term" value="C:cytoplasm"/>
    <property type="evidence" value="ECO:0007669"/>
    <property type="project" value="UniProtKB-SubCell"/>
</dbReference>
<evidence type="ECO:0000313" key="18">
    <source>
        <dbReference type="EMBL" id="QED28901.1"/>
    </source>
</evidence>
<keyword evidence="9 12" id="KW-0234">DNA repair</keyword>
<dbReference type="GO" id="GO:0009380">
    <property type="term" value="C:excinuclease repair complex"/>
    <property type="evidence" value="ECO:0007669"/>
    <property type="project" value="InterPro"/>
</dbReference>
<keyword evidence="8 12" id="KW-0267">Excision nuclease</keyword>
<dbReference type="RefSeq" id="WP_146961736.1">
    <property type="nucleotide sequence ID" value="NZ_CP042467.1"/>
</dbReference>
<comment type="similarity">
    <text evidence="2 12 13">Belongs to the UvrB family.</text>
</comment>
<evidence type="ECO:0000256" key="1">
    <source>
        <dbReference type="ARBA" id="ARBA00004496"/>
    </source>
</evidence>
<evidence type="ECO:0000256" key="11">
    <source>
        <dbReference type="ARBA" id="ARBA00029504"/>
    </source>
</evidence>
<dbReference type="GO" id="GO:0006289">
    <property type="term" value="P:nucleotide-excision repair"/>
    <property type="evidence" value="ECO:0007669"/>
    <property type="project" value="UniProtKB-UniRule"/>
</dbReference>
<evidence type="ECO:0000259" key="17">
    <source>
        <dbReference type="PROSITE" id="PS51194"/>
    </source>
</evidence>
<dbReference type="NCBIfam" id="TIGR00631">
    <property type="entry name" value="uvrb"/>
    <property type="match status" value="1"/>
</dbReference>
<dbReference type="PANTHER" id="PTHR24029:SF0">
    <property type="entry name" value="UVRABC SYSTEM PROTEIN B"/>
    <property type="match status" value="1"/>
</dbReference>
<dbReference type="SMART" id="SM00487">
    <property type="entry name" value="DEXDc"/>
    <property type="match status" value="1"/>
</dbReference>
<dbReference type="InterPro" id="IPR014001">
    <property type="entry name" value="Helicase_ATP-bd"/>
</dbReference>
<proteinExistence type="inferred from homology"/>
<dbReference type="OrthoDB" id="9806651at2"/>
<keyword evidence="19" id="KW-1185">Reference proteome</keyword>
<dbReference type="Gene3D" id="4.10.860.10">
    <property type="entry name" value="UVR domain"/>
    <property type="match status" value="1"/>
</dbReference>
<feature type="short sequence motif" description="Beta-hairpin" evidence="12">
    <location>
        <begin position="92"/>
        <end position="115"/>
    </location>
</feature>
<dbReference type="Proteomes" id="UP000321595">
    <property type="component" value="Chromosome"/>
</dbReference>
<dbReference type="GO" id="GO:0009432">
    <property type="term" value="P:SOS response"/>
    <property type="evidence" value="ECO:0007669"/>
    <property type="project" value="UniProtKB-UniRule"/>
</dbReference>
<organism evidence="18 19">
    <name type="scientific">Microvenator marinus</name>
    <dbReference type="NCBI Taxonomy" id="2600177"/>
    <lineage>
        <taxon>Bacteria</taxon>
        <taxon>Deltaproteobacteria</taxon>
        <taxon>Bradymonadales</taxon>
        <taxon>Microvenatoraceae</taxon>
        <taxon>Microvenator</taxon>
    </lineage>
</organism>
<comment type="subcellular location">
    <subcellularLocation>
        <location evidence="1 12 13">Cytoplasm</location>
    </subcellularLocation>
</comment>
<dbReference type="CDD" id="cd18790">
    <property type="entry name" value="SF2_C_UvrB"/>
    <property type="match status" value="1"/>
</dbReference>
<dbReference type="PROSITE" id="PS51194">
    <property type="entry name" value="HELICASE_CTER"/>
    <property type="match status" value="1"/>
</dbReference>
<dbReference type="InterPro" id="IPR004807">
    <property type="entry name" value="UvrB"/>
</dbReference>
<dbReference type="SUPFAM" id="SSF52540">
    <property type="entry name" value="P-loop containing nucleoside triphosphate hydrolases"/>
    <property type="match status" value="2"/>
</dbReference>
<evidence type="ECO:0000256" key="5">
    <source>
        <dbReference type="ARBA" id="ARBA00022763"/>
    </source>
</evidence>
<name>A0A5B8XUC7_9DELT</name>
<dbReference type="Pfam" id="PF02151">
    <property type="entry name" value="UVR"/>
    <property type="match status" value="1"/>
</dbReference>
<feature type="domain" description="UVR" evidence="15">
    <location>
        <begin position="625"/>
        <end position="660"/>
    </location>
</feature>